<dbReference type="PANTHER" id="PTHR44169:SF6">
    <property type="entry name" value="NADPH-DEPENDENT 1-ACYLDIHYDROXYACETONE PHOSPHATE REDUCTASE"/>
    <property type="match status" value="1"/>
</dbReference>
<feature type="region of interest" description="Disordered" evidence="3">
    <location>
        <begin position="110"/>
        <end position="130"/>
    </location>
</feature>
<protein>
    <submittedName>
        <fullName evidence="4">Uncharacterized protein</fullName>
    </submittedName>
</protein>
<feature type="non-terminal residue" evidence="4">
    <location>
        <position position="130"/>
    </location>
</feature>
<keyword evidence="5" id="KW-1185">Reference proteome</keyword>
<dbReference type="EMBL" id="JADFTS010000004">
    <property type="protein sequence ID" value="KAF9608205.1"/>
    <property type="molecule type" value="Genomic_DNA"/>
</dbReference>
<comment type="similarity">
    <text evidence="1">Belongs to the short-chain dehydrogenases/reductases (SDR) family.</text>
</comment>
<reference evidence="4 5" key="1">
    <citation type="submission" date="2020-10" db="EMBL/GenBank/DDBJ databases">
        <title>The Coptis chinensis genome and diversification of protoberbering-type alkaloids.</title>
        <authorList>
            <person name="Wang B."/>
            <person name="Shu S."/>
            <person name="Song C."/>
            <person name="Liu Y."/>
        </authorList>
    </citation>
    <scope>NUCLEOTIDE SEQUENCE [LARGE SCALE GENOMIC DNA]</scope>
    <source>
        <strain evidence="4">HL-2020</strain>
        <tissue evidence="4">Leaf</tissue>
    </source>
</reference>
<accession>A0A835HXZ3</accession>
<evidence type="ECO:0000256" key="2">
    <source>
        <dbReference type="ARBA" id="ARBA00023002"/>
    </source>
</evidence>
<evidence type="ECO:0000313" key="4">
    <source>
        <dbReference type="EMBL" id="KAF9608205.1"/>
    </source>
</evidence>
<dbReference type="PANTHER" id="PTHR44169">
    <property type="entry name" value="NADPH-DEPENDENT 1-ACYLDIHYDROXYACETONE PHOSPHATE REDUCTASE"/>
    <property type="match status" value="1"/>
</dbReference>
<dbReference type="InterPro" id="IPR020904">
    <property type="entry name" value="Sc_DH/Rdtase_CS"/>
</dbReference>
<dbReference type="Gene3D" id="3.40.50.720">
    <property type="entry name" value="NAD(P)-binding Rossmann-like Domain"/>
    <property type="match status" value="1"/>
</dbReference>
<dbReference type="AlphaFoldDB" id="A0A835HXZ3"/>
<dbReference type="InterPro" id="IPR036291">
    <property type="entry name" value="NAD(P)-bd_dom_sf"/>
</dbReference>
<evidence type="ECO:0000256" key="1">
    <source>
        <dbReference type="ARBA" id="ARBA00006484"/>
    </source>
</evidence>
<dbReference type="InterPro" id="IPR002347">
    <property type="entry name" value="SDR_fam"/>
</dbReference>
<dbReference type="PRINTS" id="PR00081">
    <property type="entry name" value="GDHRDH"/>
</dbReference>
<dbReference type="GO" id="GO:0016491">
    <property type="term" value="F:oxidoreductase activity"/>
    <property type="evidence" value="ECO:0007669"/>
    <property type="project" value="UniProtKB-KW"/>
</dbReference>
<organism evidence="4 5">
    <name type="scientific">Coptis chinensis</name>
    <dbReference type="NCBI Taxonomy" id="261450"/>
    <lineage>
        <taxon>Eukaryota</taxon>
        <taxon>Viridiplantae</taxon>
        <taxon>Streptophyta</taxon>
        <taxon>Embryophyta</taxon>
        <taxon>Tracheophyta</taxon>
        <taxon>Spermatophyta</taxon>
        <taxon>Magnoliopsida</taxon>
        <taxon>Ranunculales</taxon>
        <taxon>Ranunculaceae</taxon>
        <taxon>Coptidoideae</taxon>
        <taxon>Coptis</taxon>
    </lineage>
</organism>
<sequence>PMRLIQAAVPHMATRKKGKIVNIGSVGALAPGPWAGAYTTSKDALHALIDSLRLSKSELSYTKSLCRLELQTFGIDVITVVPGAIRTNIANTSIASYERMPEWKLYKPFNDGQLTKSDPESGFIPESDPH</sequence>
<comment type="caution">
    <text evidence="4">The sequence shown here is derived from an EMBL/GenBank/DDBJ whole genome shotgun (WGS) entry which is preliminary data.</text>
</comment>
<keyword evidence="2" id="KW-0560">Oxidoreductase</keyword>
<dbReference type="Pfam" id="PF00106">
    <property type="entry name" value="adh_short"/>
    <property type="match status" value="1"/>
</dbReference>
<dbReference type="OrthoDB" id="2102561at2759"/>
<evidence type="ECO:0000256" key="3">
    <source>
        <dbReference type="SAM" id="MobiDB-lite"/>
    </source>
</evidence>
<gene>
    <name evidence="4" type="ORF">IFM89_007827</name>
</gene>
<proteinExistence type="inferred from homology"/>
<dbReference type="SUPFAM" id="SSF51735">
    <property type="entry name" value="NAD(P)-binding Rossmann-fold domains"/>
    <property type="match status" value="1"/>
</dbReference>
<dbReference type="GO" id="GO:0005783">
    <property type="term" value="C:endoplasmic reticulum"/>
    <property type="evidence" value="ECO:0007669"/>
    <property type="project" value="TreeGrafter"/>
</dbReference>
<dbReference type="PROSITE" id="PS00061">
    <property type="entry name" value="ADH_SHORT"/>
    <property type="match status" value="1"/>
</dbReference>
<dbReference type="Proteomes" id="UP000631114">
    <property type="component" value="Unassembled WGS sequence"/>
</dbReference>
<evidence type="ECO:0000313" key="5">
    <source>
        <dbReference type="Proteomes" id="UP000631114"/>
    </source>
</evidence>
<name>A0A835HXZ3_9MAGN</name>